<comment type="caution">
    <text evidence="1">The sequence shown here is derived from an EMBL/GenBank/DDBJ whole genome shotgun (WGS) entry which is preliminary data.</text>
</comment>
<evidence type="ECO:0000313" key="1">
    <source>
        <dbReference type="EMBL" id="GAJ14976.1"/>
    </source>
</evidence>
<dbReference type="AlphaFoldDB" id="X1VIM0"/>
<name>X1VIM0_9ZZZZ</name>
<accession>X1VIM0</accession>
<proteinExistence type="predicted"/>
<protein>
    <submittedName>
        <fullName evidence="1">Uncharacterized protein</fullName>
    </submittedName>
</protein>
<sequence>MKFINGLQPENTVANFYPGENLFVKFPMEMKIIVKSPMENIFSFFYFYLILIAQPSRYL</sequence>
<dbReference type="EMBL" id="BARW01027345">
    <property type="protein sequence ID" value="GAJ14976.1"/>
    <property type="molecule type" value="Genomic_DNA"/>
</dbReference>
<gene>
    <name evidence="1" type="ORF">S12H4_44385</name>
</gene>
<reference evidence="1" key="1">
    <citation type="journal article" date="2014" name="Front. Microbiol.">
        <title>High frequency of phylogenetically diverse reductive dehalogenase-homologous genes in deep subseafloor sedimentary metagenomes.</title>
        <authorList>
            <person name="Kawai M."/>
            <person name="Futagami T."/>
            <person name="Toyoda A."/>
            <person name="Takaki Y."/>
            <person name="Nishi S."/>
            <person name="Hori S."/>
            <person name="Arai W."/>
            <person name="Tsubouchi T."/>
            <person name="Morono Y."/>
            <person name="Uchiyama I."/>
            <person name="Ito T."/>
            <person name="Fujiyama A."/>
            <person name="Inagaki F."/>
            <person name="Takami H."/>
        </authorList>
    </citation>
    <scope>NUCLEOTIDE SEQUENCE</scope>
    <source>
        <strain evidence="1">Expedition CK06-06</strain>
    </source>
</reference>
<organism evidence="1">
    <name type="scientific">marine sediment metagenome</name>
    <dbReference type="NCBI Taxonomy" id="412755"/>
    <lineage>
        <taxon>unclassified sequences</taxon>
        <taxon>metagenomes</taxon>
        <taxon>ecological metagenomes</taxon>
    </lineage>
</organism>